<dbReference type="InterPro" id="IPR036388">
    <property type="entry name" value="WH-like_DNA-bd_sf"/>
</dbReference>
<proteinExistence type="predicted"/>
<dbReference type="EMBL" id="SEWF01000010">
    <property type="protein sequence ID" value="RYU96018.1"/>
    <property type="molecule type" value="Genomic_DNA"/>
</dbReference>
<accession>A0A4Q5M1E0</accession>
<sequence length="443" mass="47548">MKKSIFSLIFCSLYTLSFGQIYINNSSNESITITPSGLTGKLPNVTTKNDLIALGPGALHNVTDDNYESVAIGNMALHNTTDNRNTAFGSLALYSTSTGSFNSAFGNHTLVYNTSGYGNVAFGSFALRNNETLKENVAIGVSALFSQGAYNNNNGSNIGVGYFSLYAVKTLGKYNVGVGAYVLQNTSIGSYNVAVGYQAGLNNQTGSNNIAIGNYTSTAVFQGSNNISLGNKALKDVGSANYNIGIGYNAGAFSSNSGMLYVANTNTPSPLLGGISTVTHMKVGINRNINLTGGNNFLSRSETLQVEGEAFKTSAGGTWVIPSDRRLKKNITALNSEEILTKVLQMKGVTYEMKDESQKGIQYGFIAQEIRAVFPDKISENVDGYLSADYGSYTAIEIESIKALHEKIVELEKYNTVLKERIEKLRTAKELISQKIDGIESKK</sequence>
<dbReference type="OrthoDB" id="910903at2"/>
<dbReference type="Proteomes" id="UP000293162">
    <property type="component" value="Unassembled WGS sequence"/>
</dbReference>
<dbReference type="Gene3D" id="1.10.10.10">
    <property type="entry name" value="Winged helix-like DNA-binding domain superfamily/Winged helix DNA-binding domain"/>
    <property type="match status" value="1"/>
</dbReference>
<dbReference type="InterPro" id="IPR030392">
    <property type="entry name" value="S74_ICA"/>
</dbReference>
<name>A0A4Q5M1E0_9BACT</name>
<keyword evidence="4" id="KW-1185">Reference proteome</keyword>
<evidence type="ECO:0000259" key="2">
    <source>
        <dbReference type="PROSITE" id="PS51688"/>
    </source>
</evidence>
<evidence type="ECO:0000313" key="3">
    <source>
        <dbReference type="EMBL" id="RYU96018.1"/>
    </source>
</evidence>
<feature type="coiled-coil region" evidence="1">
    <location>
        <begin position="401"/>
        <end position="442"/>
    </location>
</feature>
<feature type="domain" description="Peptidase S74" evidence="2">
    <location>
        <begin position="323"/>
        <end position="415"/>
    </location>
</feature>
<dbReference type="AlphaFoldDB" id="A0A4Q5M1E0"/>
<keyword evidence="1" id="KW-0175">Coiled coil</keyword>
<organism evidence="3 4">
    <name type="scientific">Emticicia agri</name>
    <dbReference type="NCBI Taxonomy" id="2492393"/>
    <lineage>
        <taxon>Bacteria</taxon>
        <taxon>Pseudomonadati</taxon>
        <taxon>Bacteroidota</taxon>
        <taxon>Cytophagia</taxon>
        <taxon>Cytophagales</taxon>
        <taxon>Leadbetterellaceae</taxon>
        <taxon>Emticicia</taxon>
    </lineage>
</organism>
<dbReference type="Pfam" id="PF13884">
    <property type="entry name" value="Peptidase_S74"/>
    <property type="match status" value="1"/>
</dbReference>
<dbReference type="PROSITE" id="PS51688">
    <property type="entry name" value="ICA"/>
    <property type="match status" value="1"/>
</dbReference>
<dbReference type="RefSeq" id="WP_130020625.1">
    <property type="nucleotide sequence ID" value="NZ_SEWF01000010.1"/>
</dbReference>
<evidence type="ECO:0000313" key="4">
    <source>
        <dbReference type="Proteomes" id="UP000293162"/>
    </source>
</evidence>
<gene>
    <name evidence="3" type="ORF">EWM59_08965</name>
</gene>
<comment type="caution">
    <text evidence="3">The sequence shown here is derived from an EMBL/GenBank/DDBJ whole genome shotgun (WGS) entry which is preliminary data.</text>
</comment>
<evidence type="ECO:0000256" key="1">
    <source>
        <dbReference type="SAM" id="Coils"/>
    </source>
</evidence>
<reference evidence="3 4" key="1">
    <citation type="submission" date="2019-02" db="EMBL/GenBank/DDBJ databases">
        <title>Bacterial novel species Emticicia sp. 17J42-9 isolated from soil.</title>
        <authorList>
            <person name="Jung H.-Y."/>
        </authorList>
    </citation>
    <scope>NUCLEOTIDE SEQUENCE [LARGE SCALE GENOMIC DNA]</scope>
    <source>
        <strain evidence="3 4">17J42-9</strain>
    </source>
</reference>
<protein>
    <recommendedName>
        <fullName evidence="2">Peptidase S74 domain-containing protein</fullName>
    </recommendedName>
</protein>